<dbReference type="Proteomes" id="UP000199647">
    <property type="component" value="Unassembled WGS sequence"/>
</dbReference>
<organism evidence="1 2">
    <name type="scientific">Faunimonas pinastri</name>
    <dbReference type="NCBI Taxonomy" id="1855383"/>
    <lineage>
        <taxon>Bacteria</taxon>
        <taxon>Pseudomonadati</taxon>
        <taxon>Pseudomonadota</taxon>
        <taxon>Alphaproteobacteria</taxon>
        <taxon>Hyphomicrobiales</taxon>
        <taxon>Afifellaceae</taxon>
        <taxon>Faunimonas</taxon>
    </lineage>
</organism>
<sequence length="119" mass="13486">MLDRVLFEDDAHQVRVGLFGRAKIVHKPTRSVHNLDDTGVTYLREVRLCTERMGGRNSLQDPVAQTLFRDFIDASVGVEAPTRVSGGKTMERNRRPQERLTERAARLPLFRGLPAMTVL</sequence>
<evidence type="ECO:0000313" key="1">
    <source>
        <dbReference type="EMBL" id="SEQ49484.1"/>
    </source>
</evidence>
<reference evidence="1 2" key="1">
    <citation type="submission" date="2016-10" db="EMBL/GenBank/DDBJ databases">
        <authorList>
            <person name="de Groot N.N."/>
        </authorList>
    </citation>
    <scope>NUCLEOTIDE SEQUENCE [LARGE SCALE GENOMIC DNA]</scope>
    <source>
        <strain evidence="1 2">A52C2</strain>
    </source>
</reference>
<dbReference type="AlphaFoldDB" id="A0A1H9GHA5"/>
<keyword evidence="2" id="KW-1185">Reference proteome</keyword>
<accession>A0A1H9GHA5</accession>
<name>A0A1H9GHA5_9HYPH</name>
<evidence type="ECO:0000313" key="2">
    <source>
        <dbReference type="Proteomes" id="UP000199647"/>
    </source>
</evidence>
<protein>
    <submittedName>
        <fullName evidence="1">Uncharacterized protein</fullName>
    </submittedName>
</protein>
<dbReference type="EMBL" id="FOFG01000005">
    <property type="protein sequence ID" value="SEQ49484.1"/>
    <property type="molecule type" value="Genomic_DNA"/>
</dbReference>
<gene>
    <name evidence="1" type="ORF">SAMN05216548_10540</name>
</gene>
<proteinExistence type="predicted"/>
<dbReference type="RefSeq" id="WP_092496194.1">
    <property type="nucleotide sequence ID" value="NZ_FOFG01000005.1"/>
</dbReference>